<dbReference type="AlphaFoldDB" id="A0A8J7MCH9"/>
<reference evidence="2" key="1">
    <citation type="submission" date="2021-01" db="EMBL/GenBank/DDBJ databases">
        <title>Modified the classification status of verrucomicrobia.</title>
        <authorList>
            <person name="Feng X."/>
        </authorList>
    </citation>
    <scope>NUCLEOTIDE SEQUENCE</scope>
    <source>
        <strain evidence="2">_KCTC 22039</strain>
    </source>
</reference>
<protein>
    <recommendedName>
        <fullName evidence="4">Tetratricopeptide repeat-containing protein</fullName>
    </recommendedName>
</protein>
<keyword evidence="1" id="KW-0732">Signal</keyword>
<dbReference type="EMBL" id="JAENIM010000009">
    <property type="protein sequence ID" value="MBK1789952.1"/>
    <property type="molecule type" value="Genomic_DNA"/>
</dbReference>
<gene>
    <name evidence="2" type="ORF">JIN82_02150</name>
</gene>
<evidence type="ECO:0000313" key="3">
    <source>
        <dbReference type="Proteomes" id="UP000624703"/>
    </source>
</evidence>
<accession>A0A8J7MCH9</accession>
<dbReference type="RefSeq" id="WP_200309986.1">
    <property type="nucleotide sequence ID" value="NZ_JAENIM010000009.1"/>
</dbReference>
<comment type="caution">
    <text evidence="2">The sequence shown here is derived from an EMBL/GenBank/DDBJ whole genome shotgun (WGS) entry which is preliminary data.</text>
</comment>
<dbReference type="Proteomes" id="UP000624703">
    <property type="component" value="Unassembled WGS sequence"/>
</dbReference>
<organism evidence="2 3">
    <name type="scientific">Persicirhabdus sediminis</name>
    <dbReference type="NCBI Taxonomy" id="454144"/>
    <lineage>
        <taxon>Bacteria</taxon>
        <taxon>Pseudomonadati</taxon>
        <taxon>Verrucomicrobiota</taxon>
        <taxon>Verrucomicrobiia</taxon>
        <taxon>Verrucomicrobiales</taxon>
        <taxon>Verrucomicrobiaceae</taxon>
        <taxon>Persicirhabdus</taxon>
    </lineage>
</organism>
<feature type="signal peptide" evidence="1">
    <location>
        <begin position="1"/>
        <end position="23"/>
    </location>
</feature>
<evidence type="ECO:0000256" key="1">
    <source>
        <dbReference type="SAM" id="SignalP"/>
    </source>
</evidence>
<name>A0A8J7MCH9_9BACT</name>
<evidence type="ECO:0008006" key="4">
    <source>
        <dbReference type="Google" id="ProtNLM"/>
    </source>
</evidence>
<sequence>MPFTKSALTTTLFLLVGFIPVPAEEAESNSAPAAEVEVSYNKAFDQLLELGFPSCEGLQLVKVSLPDDLAYDDKYSIGYLECYSFDESKLFDTEYAWLVNEEDGIGTIRYREFFELDLKRKKQRGALMKFLVGSGNDSDGNHKLADWENAEPGKLVSSMSKQLKSLKSNNLFVARTWEYNDSGAQICARCLAMATAIYSAGYEKEANQLASAIFALASINDKVIDELVNMLAESQYSESYQKYYEDNDLLAFRKSVDLLAETFPRGWKNYYGAQLLSAKIGLGLESTERKIPAHEKFSADPEVLAIIDQLLARTDDISLSAPTGWILPQDPNANENSRNSYGYSSRHSQPQKWASEIIAKRRKALETLILLVDDPTILKARKAADRSNSWSQSYYDDDMPAEDLAMQQYDAMLRPLSVGDVAQSLIKSALPVQSSRGDEISSSALIAYAEQWLDSNHNRSDSEIAISFLQQENSDFVQAGLTYLCSAEYNESHDKAIQQYFLLGENIDLNLIQKYVSSRKAKASTFVTKLEAELKSRESSDDRSFEYRMKQKGGVDKYIDALKSLMVSKPPAEMLAEIQAGKVSLETGMNHYWTAIESDKSQFNQAEYLKFVVGYQSAEGKIESLDVLIEKCFNLNLIYNPYSDDREQTKNKELSGEERELWRSLMKCHSTLTPSELEKMNGVLHFDTYVAWCVLWFVDGDTALRMMSVANLSSEEESRSMIVGHANHLLGDRADSPVPDPPEEGSDIYNEVTSEVSTMNVDQLITYINTAELSQKMVLDEIMADETKRPESLSSISESIIKPHAPIWGNFTSEDKKDLERLLVGKVFDQSVLKQMHHWFFERRDRLPNTICVFMKGHGLFGSYTAYLMHGKQAEEYLDSLELDMSDVSGFKQVTAVSARAGEQLFLSVPAGDDEAYDKKLAEMFGDASDEANAQAGSFYIVYQMKSENFDRSSKE</sequence>
<proteinExistence type="predicted"/>
<keyword evidence="3" id="KW-1185">Reference proteome</keyword>
<feature type="chain" id="PRO_5035166107" description="Tetratricopeptide repeat-containing protein" evidence="1">
    <location>
        <begin position="24"/>
        <end position="956"/>
    </location>
</feature>
<evidence type="ECO:0000313" key="2">
    <source>
        <dbReference type="EMBL" id="MBK1789952.1"/>
    </source>
</evidence>